<feature type="non-terminal residue" evidence="1">
    <location>
        <position position="1"/>
    </location>
</feature>
<protein>
    <submittedName>
        <fullName evidence="1">DUF6453 family protein</fullName>
    </submittedName>
</protein>
<keyword evidence="2" id="KW-1185">Reference proteome</keyword>
<dbReference type="InterPro" id="IPR045604">
    <property type="entry name" value="DUF6453"/>
</dbReference>
<gene>
    <name evidence="1" type="ORF">R4P48_23420</name>
</gene>
<reference evidence="1 2" key="1">
    <citation type="submission" date="2023-10" db="EMBL/GenBank/DDBJ databases">
        <authorList>
            <person name="Dale J."/>
        </authorList>
    </citation>
    <scope>NUCLEOTIDE SEQUENCE [LARGE SCALE GENOMIC DNA]</scope>
    <source>
        <strain evidence="1 2">2023EL-00970</strain>
    </source>
</reference>
<sequence length="206" mass="22616">SSGSGMLIQDSTDFMSIALNTMAGFCVWRGSVTFSGTWALPDTIAPKSNYMVFGKWSHPSATVECDGTVVTAYEDRNGEDVPATVTITIAIFASGIAPTPGPGLNFFKNNACVFSTTNRPFIYNRKTWTPSWSWTDIGDSMIMLGVYGYDSNTNGGWDYMKLAGIVRSGNAVRCGRGRVRWRWTDRYALVGQRLTNIPVPCIPAMY</sequence>
<evidence type="ECO:0000313" key="1">
    <source>
        <dbReference type="EMBL" id="MDV7025589.1"/>
    </source>
</evidence>
<proteinExistence type="predicted"/>
<dbReference type="EMBL" id="JAWLOF010000052">
    <property type="protein sequence ID" value="MDV7025589.1"/>
    <property type="molecule type" value="Genomic_DNA"/>
</dbReference>
<dbReference type="Pfam" id="PF20051">
    <property type="entry name" value="DUF6453"/>
    <property type="match status" value="1"/>
</dbReference>
<dbReference type="Proteomes" id="UP001187066">
    <property type="component" value="Unassembled WGS sequence"/>
</dbReference>
<organism evidence="1 2">
    <name type="scientific">Atlantibacter subterraneus</name>
    <dbReference type="NCBI Taxonomy" id="255519"/>
    <lineage>
        <taxon>Bacteria</taxon>
        <taxon>Pseudomonadati</taxon>
        <taxon>Pseudomonadota</taxon>
        <taxon>Gammaproteobacteria</taxon>
        <taxon>Enterobacterales</taxon>
        <taxon>Enterobacteriaceae</taxon>
        <taxon>Atlantibacter</taxon>
    </lineage>
</organism>
<comment type="caution">
    <text evidence="1">The sequence shown here is derived from an EMBL/GenBank/DDBJ whole genome shotgun (WGS) entry which is preliminary data.</text>
</comment>
<dbReference type="RefSeq" id="WP_317679616.1">
    <property type="nucleotide sequence ID" value="NZ_JAWLOF010000052.1"/>
</dbReference>
<evidence type="ECO:0000313" key="2">
    <source>
        <dbReference type="Proteomes" id="UP001187066"/>
    </source>
</evidence>
<accession>A0ABU4E8X0</accession>
<name>A0ABU4E8X0_9ENTR</name>